<proteinExistence type="predicted"/>
<evidence type="ECO:0000256" key="1">
    <source>
        <dbReference type="SAM" id="MobiDB-lite"/>
    </source>
</evidence>
<dbReference type="SUPFAM" id="SSF55909">
    <property type="entry name" value="Pentein"/>
    <property type="match status" value="2"/>
</dbReference>
<keyword evidence="5" id="KW-1185">Reference proteome</keyword>
<protein>
    <recommendedName>
        <fullName evidence="3">Protein-arginine deiminase C-terminal domain-containing protein</fullName>
    </recommendedName>
</protein>
<evidence type="ECO:0000256" key="2">
    <source>
        <dbReference type="SAM" id="SignalP"/>
    </source>
</evidence>
<dbReference type="GO" id="GO:0005737">
    <property type="term" value="C:cytoplasm"/>
    <property type="evidence" value="ECO:0007669"/>
    <property type="project" value="InterPro"/>
</dbReference>
<feature type="domain" description="Protein-arginine deiminase C-terminal" evidence="3">
    <location>
        <begin position="672"/>
        <end position="759"/>
    </location>
</feature>
<feature type="chain" id="PRO_5012315909" description="Protein-arginine deiminase C-terminal domain-containing protein" evidence="2">
    <location>
        <begin position="16"/>
        <end position="763"/>
    </location>
</feature>
<dbReference type="InterPro" id="IPR036556">
    <property type="entry name" value="PAD_central_sf"/>
</dbReference>
<sequence length="763" mass="83394">MLLFLVSLLLPFVGAFPQSWSGTRAIHSKLHGLGDHRSWYVSSHYPKRELSPNATDNRGGNATDNLKVTIVADTNRDGKVDITGDTDIAGKESWSEESGALFLANIGDTDGRCSAKIKNSTEEIAKCNDASDDVLRNAKYLAPVKTVPSAQLGDTATGFITVLGQAAAPNVRVFHKKDNDWVFVTPEYSLSAQDLKTGIELGVDARDIRRPDVWDGRATLQLTVKDGDRESKDSVALRVAPLLTHHHGQLAEEVFVSDGINDTSPERFTEQEQFVKEFSEAINQSGLKKPAHILHTGDLWAQDFFEPGYTSMPGPNGPIALRIMIRSAQMWRGAGRVVFQSLRSDTVGAVQVNGNGEDIDSTGNLETIPPYTFNGRSYPAGRIVMGLKDKTKPQIAPLLEAQETQGSIIEIDTSWLLVGHTDEFMQFLPFNNERGWVMMVDDPIAGLEIFKQAEKDGQGETRVTPRPQRPTDFEGICVPKDTINALVNDTALVSIQNDCASVIQKNIDIIKRETGITDEEIIRVPALYSDGFFYLPCGDKAEDAPKDAPKAVPKDAPKEAPKETPKDAPRDVPKDATKDAPKEAPIKAPPNKQGLQVREILNTPPKTGPNILSVAGASKNQRQSTQGRYSTAKRNEKGVKARGLLRPPRKLVSNTLSVAGASGRGDQLARRQEEESDTVSSLLPSSINSVVLNNRQILAANPWGPVIDGVDRFKEAVTAAYAKANFTVMYIDDWSSHHIRVGDVHCASNTARDMGTKWWLSGP</sequence>
<organism evidence="4 5">
    <name type="scientific">Ophiocordyceps australis</name>
    <dbReference type="NCBI Taxonomy" id="1399860"/>
    <lineage>
        <taxon>Eukaryota</taxon>
        <taxon>Fungi</taxon>
        <taxon>Dikarya</taxon>
        <taxon>Ascomycota</taxon>
        <taxon>Pezizomycotina</taxon>
        <taxon>Sordariomycetes</taxon>
        <taxon>Hypocreomycetidae</taxon>
        <taxon>Hypocreales</taxon>
        <taxon>Ophiocordycipitaceae</taxon>
        <taxon>Ophiocordyceps</taxon>
    </lineage>
</organism>
<accession>A0A2C5YAY3</accession>
<feature type="compositionally biased region" description="Basic and acidic residues" evidence="1">
    <location>
        <begin position="543"/>
        <end position="585"/>
    </location>
</feature>
<dbReference type="Pfam" id="PF03068">
    <property type="entry name" value="PAD"/>
    <property type="match status" value="2"/>
</dbReference>
<name>A0A2C5YAY3_9HYPO</name>
<comment type="caution">
    <text evidence="4">The sequence shown here is derived from an EMBL/GenBank/DDBJ whole genome shotgun (WGS) entry which is preliminary data.</text>
</comment>
<evidence type="ECO:0000313" key="4">
    <source>
        <dbReference type="EMBL" id="PHH66665.1"/>
    </source>
</evidence>
<dbReference type="SUPFAM" id="SSF110083">
    <property type="entry name" value="Peptidylarginine deiminase Pad4, middle domain"/>
    <property type="match status" value="1"/>
</dbReference>
<dbReference type="PANTHER" id="PTHR10837">
    <property type="entry name" value="PEPTIDYLARGININE DEIMINASE"/>
    <property type="match status" value="1"/>
</dbReference>
<feature type="region of interest" description="Disordered" evidence="1">
    <location>
        <begin position="543"/>
        <end position="646"/>
    </location>
</feature>
<dbReference type="Gene3D" id="3.75.10.10">
    <property type="entry name" value="L-arginine/glycine Amidinotransferase, Chain A"/>
    <property type="match status" value="1"/>
</dbReference>
<evidence type="ECO:0000259" key="3">
    <source>
        <dbReference type="Pfam" id="PF03068"/>
    </source>
</evidence>
<dbReference type="AlphaFoldDB" id="A0A2C5YAY3"/>
<evidence type="ECO:0000313" key="5">
    <source>
        <dbReference type="Proteomes" id="UP000226192"/>
    </source>
</evidence>
<dbReference type="GO" id="GO:0004668">
    <property type="term" value="F:protein-arginine deiminase activity"/>
    <property type="evidence" value="ECO:0007669"/>
    <property type="project" value="InterPro"/>
</dbReference>
<feature type="signal peptide" evidence="2">
    <location>
        <begin position="1"/>
        <end position="15"/>
    </location>
</feature>
<dbReference type="STRING" id="1399860.A0A2C5YAY3"/>
<dbReference type="EMBL" id="NJET01000006">
    <property type="protein sequence ID" value="PHH66665.1"/>
    <property type="molecule type" value="Genomic_DNA"/>
</dbReference>
<feature type="domain" description="Protein-arginine deiminase C-terminal" evidence="3">
    <location>
        <begin position="231"/>
        <end position="537"/>
    </location>
</feature>
<dbReference type="PANTHER" id="PTHR10837:SF8">
    <property type="entry name" value="PROTEIN-ARGININE DEIMINASE"/>
    <property type="match status" value="1"/>
</dbReference>
<dbReference type="OrthoDB" id="5102063at2759"/>
<keyword evidence="2" id="KW-0732">Signal</keyword>
<dbReference type="GO" id="GO:0005509">
    <property type="term" value="F:calcium ion binding"/>
    <property type="evidence" value="ECO:0007669"/>
    <property type="project" value="InterPro"/>
</dbReference>
<gene>
    <name evidence="4" type="ORF">CDD81_6502</name>
</gene>
<feature type="compositionally biased region" description="Polar residues" evidence="1">
    <location>
        <begin position="618"/>
        <end position="629"/>
    </location>
</feature>
<dbReference type="Proteomes" id="UP000226192">
    <property type="component" value="Unassembled WGS sequence"/>
</dbReference>
<dbReference type="InterPro" id="IPR013530">
    <property type="entry name" value="PAD_C"/>
</dbReference>
<dbReference type="InterPro" id="IPR004303">
    <property type="entry name" value="PAD"/>
</dbReference>
<reference evidence="4 5" key="1">
    <citation type="submission" date="2017-06" db="EMBL/GenBank/DDBJ databases">
        <title>Ant-infecting Ophiocordyceps genomes reveal a high diversity of potential behavioral manipulation genes and a possible major role for enterotoxins.</title>
        <authorList>
            <person name="De Bekker C."/>
            <person name="Evans H.C."/>
            <person name="Brachmann A."/>
            <person name="Hughes D.P."/>
        </authorList>
    </citation>
    <scope>NUCLEOTIDE SEQUENCE [LARGE SCALE GENOMIC DNA]</scope>
    <source>
        <strain evidence="4 5">Map64</strain>
    </source>
</reference>